<dbReference type="PROSITE" id="PS51257">
    <property type="entry name" value="PROKAR_LIPOPROTEIN"/>
    <property type="match status" value="1"/>
</dbReference>
<comment type="caution">
    <text evidence="2">The sequence shown here is derived from an EMBL/GenBank/DDBJ whole genome shotgun (WGS) entry which is preliminary data.</text>
</comment>
<reference evidence="2 3" key="1">
    <citation type="journal article" date="2014" name="Front. Microbiol.">
        <title>Population and genomic analysis of the genus Halorubrum.</title>
        <authorList>
            <person name="Fullmer M.S."/>
            <person name="Soucy S.M."/>
            <person name="Swithers K.S."/>
            <person name="Makkay A.M."/>
            <person name="Wheeler R."/>
            <person name="Ventosa A."/>
            <person name="Gogarten J.P."/>
            <person name="Papke R.T."/>
        </authorList>
    </citation>
    <scope>NUCLEOTIDE SEQUENCE [LARGE SCALE GENOMIC DNA]</scope>
    <source>
        <strain evidence="2 3">C49</strain>
    </source>
</reference>
<evidence type="ECO:0000313" key="2">
    <source>
        <dbReference type="EMBL" id="PHQ38660.1"/>
    </source>
</evidence>
<gene>
    <name evidence="2" type="ORF">DJ69_10085</name>
</gene>
<accession>A0A2G1WI55</accession>
<proteinExistence type="predicted"/>
<feature type="region of interest" description="Disordered" evidence="1">
    <location>
        <begin position="28"/>
        <end position="67"/>
    </location>
</feature>
<protein>
    <submittedName>
        <fullName evidence="2">Uncharacterized protein</fullName>
    </submittedName>
</protein>
<dbReference type="OrthoDB" id="304708at2157"/>
<feature type="region of interest" description="Disordered" evidence="1">
    <location>
        <begin position="340"/>
        <end position="383"/>
    </location>
</feature>
<dbReference type="AlphaFoldDB" id="A0A2G1WI55"/>
<dbReference type="Proteomes" id="UP000222824">
    <property type="component" value="Unassembled WGS sequence"/>
</dbReference>
<name>A0A2G1WI55_9EURY</name>
<keyword evidence="3" id="KW-1185">Reference proteome</keyword>
<organism evidence="2 3">
    <name type="scientific">Halorubrum persicum</name>
    <dbReference type="NCBI Taxonomy" id="1383844"/>
    <lineage>
        <taxon>Archaea</taxon>
        <taxon>Methanobacteriati</taxon>
        <taxon>Methanobacteriota</taxon>
        <taxon>Stenosarchaea group</taxon>
        <taxon>Halobacteria</taxon>
        <taxon>Halobacteriales</taxon>
        <taxon>Haloferacaceae</taxon>
        <taxon>Halorubrum</taxon>
    </lineage>
</organism>
<feature type="compositionally biased region" description="Acidic residues" evidence="1">
    <location>
        <begin position="367"/>
        <end position="379"/>
    </location>
</feature>
<feature type="compositionally biased region" description="Acidic residues" evidence="1">
    <location>
        <begin position="43"/>
        <end position="58"/>
    </location>
</feature>
<dbReference type="EMBL" id="NHOA01000084">
    <property type="protein sequence ID" value="PHQ38660.1"/>
    <property type="molecule type" value="Genomic_DNA"/>
</dbReference>
<sequence>MQRTRRGLLGVGAAAAAGLSGCLGVEGVEYPDAADEGPPTSEDGGDGSDDDGADDDGEPVPNEDLATATRNVVDDVVWFATEYPSAIETYRTAIREVVAEIDAVRDVADETDTVTAGMADRLDEAGRAAADTAADALGPHFHPRPRIVSRTERHVAVLREFAPRGDVDRFLEELSRMRRGFSAIGTLTYAKEAYSRDPIHNRLLRRLLSPLPEDDDERRRVRGEAFVELGLASRGFATFAHEPYDDEEYDRERIPQIYGQPFGASRREELRARLGPIPRSEDRTEELFVAFATRPVAGNRPSRTFEGWAHELDGVPLYVQRYPDAATAGDRLDEAIAAASTEGRAPIDPDATAAGSDFSGNATAEGEAGDGGENGTDDEPTYRGPTRWHRLYHHEAEGERYGFDEHAGVQYGYVVQAGEFVLAAGFSGDAWEERTAWQGRLADGWVMV</sequence>
<dbReference type="RefSeq" id="WP_099255496.1">
    <property type="nucleotide sequence ID" value="NZ_NHOA01000084.1"/>
</dbReference>
<evidence type="ECO:0000256" key="1">
    <source>
        <dbReference type="SAM" id="MobiDB-lite"/>
    </source>
</evidence>
<evidence type="ECO:0000313" key="3">
    <source>
        <dbReference type="Proteomes" id="UP000222824"/>
    </source>
</evidence>